<dbReference type="AlphaFoldDB" id="A0A2K9RJK4"/>
<evidence type="ECO:0000313" key="6">
    <source>
        <dbReference type="EMBL" id="AUT82283.1"/>
    </source>
</evidence>
<evidence type="ECO:0000256" key="5">
    <source>
        <dbReference type="ARBA" id="ARBA00022917"/>
    </source>
</evidence>
<evidence type="ECO:0000256" key="2">
    <source>
        <dbReference type="ARBA" id="ARBA00010939"/>
    </source>
</evidence>
<evidence type="ECO:0000256" key="1">
    <source>
        <dbReference type="ARBA" id="ARBA00003935"/>
    </source>
</evidence>
<keyword evidence="4 6" id="KW-0396">Initiation factor</keyword>
<geneLocation type="plastid" evidence="6"/>
<keyword evidence="5" id="KW-0648">Protein biosynthesis</keyword>
<dbReference type="SUPFAM" id="SSF50249">
    <property type="entry name" value="Nucleic acid-binding proteins"/>
    <property type="match status" value="1"/>
</dbReference>
<name>A0A2K9RJK4_9GENT</name>
<dbReference type="EMBL" id="KY562588">
    <property type="protein sequence ID" value="AUT82283.1"/>
    <property type="molecule type" value="Genomic_DNA"/>
</dbReference>
<sequence length="57" mass="6903">MFRVLLDTEDRILGYLSVNIRHSFLMILGNRVKIETSRYDSTRRRAIYRLRNKDSKD</sequence>
<gene>
    <name evidence="6" type="primary">infA</name>
</gene>
<dbReference type="GO" id="GO:0003743">
    <property type="term" value="F:translation initiation factor activity"/>
    <property type="evidence" value="ECO:0007669"/>
    <property type="project" value="UniProtKB-KW"/>
</dbReference>
<reference evidence="6" key="1">
    <citation type="journal article" date="2018" name="J. ISSAAS">
        <title>Mutation rates in seeds and seed-banking influence substitution rates across the angiosperm phylogeny.</title>
        <authorList>
            <person name="Dann M."/>
            <person name="Bellot S."/>
            <person name="Schepella S."/>
            <person name="Schaefer H."/>
            <person name="Tellier A."/>
        </authorList>
    </citation>
    <scope>NUCLEOTIDE SEQUENCE</scope>
</reference>
<comment type="subunit">
    <text evidence="3">Component of the 30S ribosomal translation pre-initiation complex which assembles on the 30S ribosome in the order IF-2 and IF-3, IF-1 and N-formylmethionyl-tRNA(fMet); mRNA recruitment can occur at any time during PIC assembly.</text>
</comment>
<protein>
    <submittedName>
        <fullName evidence="6">Translation initiation factor 1</fullName>
    </submittedName>
</protein>
<dbReference type="GO" id="GO:0043022">
    <property type="term" value="F:ribosome binding"/>
    <property type="evidence" value="ECO:0007669"/>
    <property type="project" value="TreeGrafter"/>
</dbReference>
<dbReference type="GeneID" id="35989039"/>
<dbReference type="PANTHER" id="PTHR33370:SF1">
    <property type="entry name" value="TRANSLATION INITIATION FACTOR IF-1, CHLOROPLASTIC"/>
    <property type="match status" value="1"/>
</dbReference>
<organism evidence="6">
    <name type="scientific">Galium mollugo</name>
    <dbReference type="NCBI Taxonomy" id="254777"/>
    <lineage>
        <taxon>Eukaryota</taxon>
        <taxon>Viridiplantae</taxon>
        <taxon>Streptophyta</taxon>
        <taxon>Embryophyta</taxon>
        <taxon>Tracheophyta</taxon>
        <taxon>Spermatophyta</taxon>
        <taxon>Magnoliopsida</taxon>
        <taxon>eudicotyledons</taxon>
        <taxon>Gunneridae</taxon>
        <taxon>Pentapetalae</taxon>
        <taxon>asterids</taxon>
        <taxon>lamiids</taxon>
        <taxon>Gentianales</taxon>
        <taxon>Rubiaceae</taxon>
        <taxon>Rubioideae</taxon>
        <taxon>Rubieae</taxon>
        <taxon>Galium</taxon>
    </lineage>
</organism>
<dbReference type="RefSeq" id="YP_009460981.1">
    <property type="nucleotide sequence ID" value="NC_036970.1"/>
</dbReference>
<accession>A0A2K9RJK4</accession>
<proteinExistence type="inferred from homology"/>
<dbReference type="GO" id="GO:0005829">
    <property type="term" value="C:cytosol"/>
    <property type="evidence" value="ECO:0007669"/>
    <property type="project" value="TreeGrafter"/>
</dbReference>
<dbReference type="PANTHER" id="PTHR33370">
    <property type="entry name" value="TRANSLATION INITIATION FACTOR IF-1, CHLOROPLASTIC"/>
    <property type="match status" value="1"/>
</dbReference>
<keyword evidence="6" id="KW-0934">Plastid</keyword>
<dbReference type="Gene3D" id="2.40.50.140">
    <property type="entry name" value="Nucleic acid-binding proteins"/>
    <property type="match status" value="1"/>
</dbReference>
<evidence type="ECO:0000256" key="3">
    <source>
        <dbReference type="ARBA" id="ARBA00011599"/>
    </source>
</evidence>
<comment type="similarity">
    <text evidence="2">Belongs to the IF-1 family.</text>
</comment>
<evidence type="ECO:0000256" key="4">
    <source>
        <dbReference type="ARBA" id="ARBA00022540"/>
    </source>
</evidence>
<dbReference type="InterPro" id="IPR004368">
    <property type="entry name" value="TIF_IF1"/>
</dbReference>
<dbReference type="InterPro" id="IPR012340">
    <property type="entry name" value="NA-bd_OB-fold"/>
</dbReference>
<comment type="function">
    <text evidence="1">One of the essential components for the initiation of protein synthesis. Stabilizes the binding of IF-2 and IF-3 on the 30S subunit to which N-formylmethionyl-tRNA(fMet) subsequently binds. Helps modulate mRNA selection, yielding the 30S pre-initiation complex (PIC). Upon addition of the 50S ribosomal subunit IF-1, IF-2 and IF-3 are released leaving the mature 70S translation initiation complex.</text>
</comment>